<gene>
    <name evidence="2" type="ORF">PBS001_LOCUS7035</name>
</gene>
<protein>
    <submittedName>
        <fullName evidence="2">Uncharacterized protein</fullName>
    </submittedName>
</protein>
<feature type="transmembrane region" description="Helical" evidence="1">
    <location>
        <begin position="53"/>
        <end position="75"/>
    </location>
</feature>
<keyword evidence="3" id="KW-1185">Reference proteome</keyword>
<proteinExistence type="predicted"/>
<feature type="transmembrane region" description="Helical" evidence="1">
    <location>
        <begin position="272"/>
        <end position="292"/>
    </location>
</feature>
<name>A0ABN8D6J2_9STRA</name>
<feature type="transmembrane region" description="Helical" evidence="1">
    <location>
        <begin position="138"/>
        <end position="156"/>
    </location>
</feature>
<sequence length="342" mass="37482">MEASAAVIFGNRYPEIPRCNLLGYDRELQEKMEPKAFAVKSVTDKWMKDVRGAAVTVALIAASTVAAISTVIAMYTEDKVTMCAAVGAFAGILGACLAPTLSDGVAILIHEGALTVTGMNIMIVHYTGSKSQMEILDYLYVALASWALIAISRIILSKKLLECFLMVALDTVALLHVTVILMEVLDFIEHPLANNLPRELAAFFISIASAELGHYLFDTATSQLVSCCLWRWRHTSSRLSAATDLIVSVVFGAVGMVIWIRVGGTYMNTWNIIVILVAVGLSQLGRSFISLIHETAMAPPWNRTTFTVWNNGMMELMNPFLVGWIVFYPYVKTILEAEGSMD</sequence>
<organism evidence="2 3">
    <name type="scientific">Peronospora belbahrii</name>
    <dbReference type="NCBI Taxonomy" id="622444"/>
    <lineage>
        <taxon>Eukaryota</taxon>
        <taxon>Sar</taxon>
        <taxon>Stramenopiles</taxon>
        <taxon>Oomycota</taxon>
        <taxon>Peronosporomycetes</taxon>
        <taxon>Peronosporales</taxon>
        <taxon>Peronosporaceae</taxon>
        <taxon>Peronospora</taxon>
    </lineage>
</organism>
<feature type="transmembrane region" description="Helical" evidence="1">
    <location>
        <begin position="237"/>
        <end position="260"/>
    </location>
</feature>
<accession>A0ABN8D6J2</accession>
<comment type="caution">
    <text evidence="2">The sequence shown here is derived from an EMBL/GenBank/DDBJ whole genome shotgun (WGS) entry which is preliminary data.</text>
</comment>
<keyword evidence="1" id="KW-0812">Transmembrane</keyword>
<feature type="transmembrane region" description="Helical" evidence="1">
    <location>
        <begin position="200"/>
        <end position="217"/>
    </location>
</feature>
<feature type="transmembrane region" description="Helical" evidence="1">
    <location>
        <begin position="107"/>
        <end position="126"/>
    </location>
</feature>
<feature type="transmembrane region" description="Helical" evidence="1">
    <location>
        <begin position="82"/>
        <end position="101"/>
    </location>
</feature>
<keyword evidence="1" id="KW-1133">Transmembrane helix</keyword>
<dbReference type="Proteomes" id="UP001158986">
    <property type="component" value="Unassembled WGS sequence"/>
</dbReference>
<feature type="transmembrane region" description="Helical" evidence="1">
    <location>
        <begin position="312"/>
        <end position="331"/>
    </location>
</feature>
<evidence type="ECO:0000313" key="3">
    <source>
        <dbReference type="Proteomes" id="UP001158986"/>
    </source>
</evidence>
<keyword evidence="1" id="KW-0472">Membrane</keyword>
<evidence type="ECO:0000313" key="2">
    <source>
        <dbReference type="EMBL" id="CAH0520559.1"/>
    </source>
</evidence>
<evidence type="ECO:0000256" key="1">
    <source>
        <dbReference type="SAM" id="Phobius"/>
    </source>
</evidence>
<dbReference type="EMBL" id="CAKLCB010000367">
    <property type="protein sequence ID" value="CAH0520559.1"/>
    <property type="molecule type" value="Genomic_DNA"/>
</dbReference>
<reference evidence="2 3" key="1">
    <citation type="submission" date="2021-11" db="EMBL/GenBank/DDBJ databases">
        <authorList>
            <person name="Islam A."/>
            <person name="Islam S."/>
            <person name="Flora M.S."/>
            <person name="Rahman M."/>
            <person name="Ziaur R.M."/>
            <person name="Epstein J.H."/>
            <person name="Hassan M."/>
            <person name="Klassen M."/>
            <person name="Woodard K."/>
            <person name="Webb A."/>
            <person name="Webby R.J."/>
            <person name="El Zowalaty M.E."/>
        </authorList>
    </citation>
    <scope>NUCLEOTIDE SEQUENCE [LARGE SCALE GENOMIC DNA]</scope>
    <source>
        <strain evidence="2">Pbs1</strain>
    </source>
</reference>
<feature type="transmembrane region" description="Helical" evidence="1">
    <location>
        <begin position="168"/>
        <end position="188"/>
    </location>
</feature>